<evidence type="ECO:0000256" key="3">
    <source>
        <dbReference type="ARBA" id="ARBA00023163"/>
    </source>
</evidence>
<dbReference type="Pfam" id="PF02365">
    <property type="entry name" value="NAM"/>
    <property type="match status" value="1"/>
</dbReference>
<keyword evidence="2" id="KW-0238">DNA-binding</keyword>
<dbReference type="GO" id="GO:0006355">
    <property type="term" value="P:regulation of DNA-templated transcription"/>
    <property type="evidence" value="ECO:0007669"/>
    <property type="project" value="InterPro"/>
</dbReference>
<dbReference type="SMR" id="A0A1J6I8J5"/>
<dbReference type="PROSITE" id="PS50263">
    <property type="entry name" value="CN_HYDROLASE"/>
    <property type="match status" value="1"/>
</dbReference>
<dbReference type="Gramene" id="OIT00850">
    <property type="protein sequence ID" value="OIT00850"/>
    <property type="gene ID" value="A4A49_21093"/>
</dbReference>
<evidence type="ECO:0000256" key="1">
    <source>
        <dbReference type="ARBA" id="ARBA00023015"/>
    </source>
</evidence>
<dbReference type="EMBL" id="MJEQ01037189">
    <property type="protein sequence ID" value="OIT00850.1"/>
    <property type="molecule type" value="Genomic_DNA"/>
</dbReference>
<keyword evidence="8" id="KW-1185">Reference proteome</keyword>
<feature type="domain" description="NAC" evidence="6">
    <location>
        <begin position="9"/>
        <end position="179"/>
    </location>
</feature>
<evidence type="ECO:0000313" key="7">
    <source>
        <dbReference type="EMBL" id="OIT00850.1"/>
    </source>
</evidence>
<evidence type="ECO:0000256" key="2">
    <source>
        <dbReference type="ARBA" id="ARBA00023125"/>
    </source>
</evidence>
<keyword evidence="3" id="KW-0804">Transcription</keyword>
<feature type="domain" description="CN hydrolase" evidence="5">
    <location>
        <begin position="409"/>
        <end position="628"/>
    </location>
</feature>
<evidence type="ECO:0000259" key="5">
    <source>
        <dbReference type="PROSITE" id="PS50263"/>
    </source>
</evidence>
<keyword evidence="4" id="KW-0539">Nucleus</keyword>
<dbReference type="STRING" id="49451.A0A1J6I8J5"/>
<dbReference type="GO" id="GO:0050152">
    <property type="term" value="F:omega-amidase activity"/>
    <property type="evidence" value="ECO:0007669"/>
    <property type="project" value="TreeGrafter"/>
</dbReference>
<protein>
    <submittedName>
        <fullName evidence="7">Omega-amidase, chloroplastic</fullName>
    </submittedName>
</protein>
<dbReference type="InterPro" id="IPR003441">
    <property type="entry name" value="NAC-dom"/>
</dbReference>
<dbReference type="InterPro" id="IPR036093">
    <property type="entry name" value="NAC_dom_sf"/>
</dbReference>
<dbReference type="Pfam" id="PF00795">
    <property type="entry name" value="CN_hydrolase"/>
    <property type="match status" value="1"/>
</dbReference>
<evidence type="ECO:0000259" key="6">
    <source>
        <dbReference type="PROSITE" id="PS51005"/>
    </source>
</evidence>
<dbReference type="GO" id="GO:0005739">
    <property type="term" value="C:mitochondrion"/>
    <property type="evidence" value="ECO:0007669"/>
    <property type="project" value="TreeGrafter"/>
</dbReference>
<dbReference type="Gene3D" id="2.170.150.80">
    <property type="entry name" value="NAC domain"/>
    <property type="match status" value="1"/>
</dbReference>
<dbReference type="AlphaFoldDB" id="A0A1J6I8J5"/>
<dbReference type="Proteomes" id="UP000187609">
    <property type="component" value="Unassembled WGS sequence"/>
</dbReference>
<dbReference type="GO" id="GO:0006107">
    <property type="term" value="P:oxaloacetate metabolic process"/>
    <property type="evidence" value="ECO:0007669"/>
    <property type="project" value="TreeGrafter"/>
</dbReference>
<proteinExistence type="predicted"/>
<dbReference type="PANTHER" id="PTHR23088:SF53">
    <property type="entry name" value="OS06G0206000 PROTEIN"/>
    <property type="match status" value="1"/>
</dbReference>
<dbReference type="Gene3D" id="3.60.110.10">
    <property type="entry name" value="Carbon-nitrogen hydrolase"/>
    <property type="match status" value="1"/>
</dbReference>
<keyword evidence="1" id="KW-0805">Transcription regulation</keyword>
<name>A0A1J6I8J5_NICAT</name>
<accession>A0A1J6I8J5</accession>
<dbReference type="PROSITE" id="PS51005">
    <property type="entry name" value="NAC"/>
    <property type="match status" value="1"/>
</dbReference>
<dbReference type="InterPro" id="IPR003010">
    <property type="entry name" value="C-N_Hydrolase"/>
</dbReference>
<dbReference type="PANTHER" id="PTHR23088">
    <property type="entry name" value="NITRILASE-RELATED"/>
    <property type="match status" value="1"/>
</dbReference>
<dbReference type="GO" id="GO:0006528">
    <property type="term" value="P:asparagine metabolic process"/>
    <property type="evidence" value="ECO:0007669"/>
    <property type="project" value="TreeGrafter"/>
</dbReference>
<dbReference type="InterPro" id="IPR036526">
    <property type="entry name" value="C-N_Hydrolase_sf"/>
</dbReference>
<organism evidence="7 8">
    <name type="scientific">Nicotiana attenuata</name>
    <name type="common">Coyote tobacco</name>
    <dbReference type="NCBI Taxonomy" id="49451"/>
    <lineage>
        <taxon>Eukaryota</taxon>
        <taxon>Viridiplantae</taxon>
        <taxon>Streptophyta</taxon>
        <taxon>Embryophyta</taxon>
        <taxon>Tracheophyta</taxon>
        <taxon>Spermatophyta</taxon>
        <taxon>Magnoliopsida</taxon>
        <taxon>eudicotyledons</taxon>
        <taxon>Gunneridae</taxon>
        <taxon>Pentapetalae</taxon>
        <taxon>asterids</taxon>
        <taxon>lamiids</taxon>
        <taxon>Solanales</taxon>
        <taxon>Solanaceae</taxon>
        <taxon>Nicotianoideae</taxon>
        <taxon>Nicotianeae</taxon>
        <taxon>Nicotiana</taxon>
    </lineage>
</organism>
<gene>
    <name evidence="7" type="primary">NLP3_3</name>
    <name evidence="7" type="ORF">A4A49_21093</name>
</gene>
<sequence>MNMMKLDDLREGYRFRPTDSELVKFLLRFVAKQELHDNGFIAMHDVYKQEPWVTYSHGHSTGGVEDNWDTSIYRYFITPRKKNKGRFRRTVGKRGGTWKQQDKGRAVTIKSCDQRKRDLIIGRMKSMCYTEKNNTKCINSDDYNDGKWLMKEYVLSDPILNKFSNSERKDYVMCAIKKLPKRSTSCNFSQNSNVTTTMESCSEQEKVDTEVTSDMNNYVVDQPLMVQDYFVDQAIVESVEPLMVETVGINSVKNQEYNEVITPIYYVEEPMEESKVQSQEATGVENGSSLLGLSTFSQIQEFMTADFENAMQEFNVPEIKDRLAENMGCDTLLEKNQTQDQEEEGCTFAVNEEHNITYVESEAKATSFLELLTGCRGYAMGNNLVQLSLVPESTTMLNSNEIATGECDTTPCSIQPATDVTLDFEGPTTTVEVPEVYLESELNTILQLEGPDSVEPEEMWNCPYSTDMFGKFAEDFNDLDSASSFLMLSEVASALGVTIIGGSIPEKDAGQMYNTCTVFGPNGELKAKHRKIYLFDIGKPLPGEVQFKESDSISAGDKPTVVDTDFGCIGIGICHDIRFPELAMACSARGAHLICYPGAFNMSTGAALWELEQRSRQDDSASSSCEYR</sequence>
<dbReference type="GO" id="GO:0006541">
    <property type="term" value="P:glutamine metabolic process"/>
    <property type="evidence" value="ECO:0007669"/>
    <property type="project" value="TreeGrafter"/>
</dbReference>
<dbReference type="SUPFAM" id="SSF56317">
    <property type="entry name" value="Carbon-nitrogen hydrolase"/>
    <property type="match status" value="1"/>
</dbReference>
<dbReference type="GO" id="GO:0003677">
    <property type="term" value="F:DNA binding"/>
    <property type="evidence" value="ECO:0007669"/>
    <property type="project" value="UniProtKB-KW"/>
</dbReference>
<evidence type="ECO:0000256" key="4">
    <source>
        <dbReference type="ARBA" id="ARBA00023242"/>
    </source>
</evidence>
<reference evidence="7" key="1">
    <citation type="submission" date="2016-11" db="EMBL/GenBank/DDBJ databases">
        <title>The genome of Nicotiana attenuata.</title>
        <authorList>
            <person name="Xu S."/>
            <person name="Brockmoeller T."/>
            <person name="Gaquerel E."/>
            <person name="Navarro A."/>
            <person name="Kuhl H."/>
            <person name="Gase K."/>
            <person name="Ling Z."/>
            <person name="Zhou W."/>
            <person name="Kreitzer C."/>
            <person name="Stanke M."/>
            <person name="Tang H."/>
            <person name="Lyons E."/>
            <person name="Pandey P."/>
            <person name="Pandey S.P."/>
            <person name="Timmermann B."/>
            <person name="Baldwin I.T."/>
        </authorList>
    </citation>
    <scope>NUCLEOTIDE SEQUENCE [LARGE SCALE GENOMIC DNA]</scope>
    <source>
        <strain evidence="7">UT</strain>
    </source>
</reference>
<dbReference type="SUPFAM" id="SSF101941">
    <property type="entry name" value="NAC domain"/>
    <property type="match status" value="1"/>
</dbReference>
<comment type="caution">
    <text evidence="7">The sequence shown here is derived from an EMBL/GenBank/DDBJ whole genome shotgun (WGS) entry which is preliminary data.</text>
</comment>
<evidence type="ECO:0000313" key="8">
    <source>
        <dbReference type="Proteomes" id="UP000187609"/>
    </source>
</evidence>